<dbReference type="GeneID" id="63708030"/>
<organism evidence="1 2">
    <name type="scientific">Penicillium patulum</name>
    <name type="common">Penicillium griseofulvum</name>
    <dbReference type="NCBI Taxonomy" id="5078"/>
    <lineage>
        <taxon>Eukaryota</taxon>
        <taxon>Fungi</taxon>
        <taxon>Dikarya</taxon>
        <taxon>Ascomycota</taxon>
        <taxon>Pezizomycotina</taxon>
        <taxon>Eurotiomycetes</taxon>
        <taxon>Eurotiomycetidae</taxon>
        <taxon>Eurotiales</taxon>
        <taxon>Aspergillaceae</taxon>
        <taxon>Penicillium</taxon>
    </lineage>
</organism>
<reference evidence="1 2" key="1">
    <citation type="journal article" date="2016" name="BMC Genomics">
        <title>Genome sequencing and secondary metabolism of the postharvest pathogen Penicillium griseofulvum.</title>
        <authorList>
            <person name="Banani H."/>
            <person name="Marcet-Houben M."/>
            <person name="Ballester A.R."/>
            <person name="Abbruscato P."/>
            <person name="Gonzalez-Candelas L."/>
            <person name="Gabaldon T."/>
            <person name="Spadaro D."/>
        </authorList>
    </citation>
    <scope>NUCLEOTIDE SEQUENCE [LARGE SCALE GENOMIC DNA]</scope>
    <source>
        <strain evidence="1 2">PG3</strain>
    </source>
</reference>
<gene>
    <name evidence="1" type="ORF">PGRI_050170</name>
</gene>
<dbReference type="EMBL" id="LHQR01000069">
    <property type="protein sequence ID" value="KXG46161.1"/>
    <property type="molecule type" value="Genomic_DNA"/>
</dbReference>
<proteinExistence type="predicted"/>
<name>A0A135LB23_PENPA</name>
<dbReference type="SUPFAM" id="SSF81383">
    <property type="entry name" value="F-box domain"/>
    <property type="match status" value="1"/>
</dbReference>
<evidence type="ECO:0000313" key="1">
    <source>
        <dbReference type="EMBL" id="KXG46161.1"/>
    </source>
</evidence>
<evidence type="ECO:0000313" key="2">
    <source>
        <dbReference type="Proteomes" id="UP000070168"/>
    </source>
</evidence>
<comment type="caution">
    <text evidence="1">The sequence shown here is derived from an EMBL/GenBank/DDBJ whole genome shotgun (WGS) entry which is preliminary data.</text>
</comment>
<evidence type="ECO:0008006" key="3">
    <source>
        <dbReference type="Google" id="ProtNLM"/>
    </source>
</evidence>
<dbReference type="STRING" id="5078.A0A135LB23"/>
<accession>A0A135LB23</accession>
<dbReference type="InterPro" id="IPR036047">
    <property type="entry name" value="F-box-like_dom_sf"/>
</dbReference>
<dbReference type="Proteomes" id="UP000070168">
    <property type="component" value="Unassembled WGS sequence"/>
</dbReference>
<dbReference type="OMA" id="PHVFPFH"/>
<protein>
    <recommendedName>
        <fullName evidence="3">F-box domain-containing protein</fullName>
    </recommendedName>
</protein>
<dbReference type="OrthoDB" id="9984533at2759"/>
<dbReference type="AlphaFoldDB" id="A0A135LB23"/>
<keyword evidence="2" id="KW-1185">Reference proteome</keyword>
<sequence>MGYSVYCAICAGPFSSNVEIDPEETDDDDGYYRDKVLRGCNLEWLDDVCGLGINPDAPGDDKSFVSGVGEHWDNGELDLARGDDPNAPLTVHDPVDYISATSYRPVYGSESPYVFPFHQICYKDIFLRCIHREYEQIRRDVLFDAMEYLTDTSGVRLKVLYGDPDPPAEQAWPSIKGQEAHKKQVLVVNPVEIPQLDAELAPIMEALNKQGTLDQGSQTQDIFNRLPLELRHMVFGHLPAGSILALKAASFAMHTTTLPPKIWAHRLSFEIPWLWEIHDIDLFQSQEVEEKASRLLLDIQKKSQYTSENDDYILGLANRSRIWSASDAISYWYGEKLRDRESELKKG</sequence>
<dbReference type="RefSeq" id="XP_040644697.1">
    <property type="nucleotide sequence ID" value="XM_040792730.1"/>
</dbReference>